<accession>A0A182XQB7</accession>
<name>A0A182XQB7_ANOQN</name>
<keyword evidence="2" id="KW-1185">Reference proteome</keyword>
<proteinExistence type="predicted"/>
<dbReference type="Proteomes" id="UP000076407">
    <property type="component" value="Unassembled WGS sequence"/>
</dbReference>
<evidence type="ECO:0000313" key="2">
    <source>
        <dbReference type="Proteomes" id="UP000076407"/>
    </source>
</evidence>
<reference evidence="1" key="1">
    <citation type="submission" date="2020-05" db="UniProtKB">
        <authorList>
            <consortium name="EnsemblMetazoa"/>
        </authorList>
    </citation>
    <scope>IDENTIFICATION</scope>
    <source>
        <strain evidence="1">SANGQUA</strain>
    </source>
</reference>
<dbReference type="AlphaFoldDB" id="A0A182XQB7"/>
<dbReference type="VEuPathDB" id="VectorBase:AQUA014062"/>
<evidence type="ECO:0000313" key="1">
    <source>
        <dbReference type="EnsemblMetazoa" id="AQUA014062-PA"/>
    </source>
</evidence>
<organism evidence="1 2">
    <name type="scientific">Anopheles quadriannulatus</name>
    <name type="common">Mosquito</name>
    <dbReference type="NCBI Taxonomy" id="34691"/>
    <lineage>
        <taxon>Eukaryota</taxon>
        <taxon>Metazoa</taxon>
        <taxon>Ecdysozoa</taxon>
        <taxon>Arthropoda</taxon>
        <taxon>Hexapoda</taxon>
        <taxon>Insecta</taxon>
        <taxon>Pterygota</taxon>
        <taxon>Neoptera</taxon>
        <taxon>Endopterygota</taxon>
        <taxon>Diptera</taxon>
        <taxon>Nematocera</taxon>
        <taxon>Culicoidea</taxon>
        <taxon>Culicidae</taxon>
        <taxon>Anophelinae</taxon>
        <taxon>Anopheles</taxon>
    </lineage>
</organism>
<sequence length="20" mass="2288">MWSLCPRAFVLCSPFSVLKC</sequence>
<protein>
    <submittedName>
        <fullName evidence="1">Uncharacterized protein</fullName>
    </submittedName>
</protein>
<dbReference type="EnsemblMetazoa" id="AQUA014062-RA">
    <property type="protein sequence ID" value="AQUA014062-PA"/>
    <property type="gene ID" value="AQUA014062"/>
</dbReference>